<dbReference type="AlphaFoldDB" id="A0A0P8AEP9"/>
<evidence type="ECO:0000313" key="2">
    <source>
        <dbReference type="Proteomes" id="UP000050360"/>
    </source>
</evidence>
<dbReference type="EMBL" id="LKCM01000209">
    <property type="protein sequence ID" value="KPQ42723.1"/>
    <property type="molecule type" value="Genomic_DNA"/>
</dbReference>
<accession>A0A0P8AEP9</accession>
<proteinExistence type="predicted"/>
<evidence type="ECO:0000313" key="1">
    <source>
        <dbReference type="EMBL" id="KPQ42723.1"/>
    </source>
</evidence>
<evidence type="ECO:0008006" key="3">
    <source>
        <dbReference type="Google" id="ProtNLM"/>
    </source>
</evidence>
<dbReference type="Proteomes" id="UP000050360">
    <property type="component" value="Unassembled WGS sequence"/>
</dbReference>
<dbReference type="InterPro" id="IPR007154">
    <property type="entry name" value="DUF356"/>
</dbReference>
<sequence length="135" mass="14835">MNSLAVIRANDSSKLRTTLHDLVKYGHMSYANVPKRLEPSFADSILVNVMKSPLKSGCTVAAVVPLIDSASAAISRLRKIHPPAHVIIVSPRHKIYHELIGCIEMLPEAFPRKHPIQKKQAIPLYGLNILPSVTA</sequence>
<name>A0A0P8AEP9_9EURY</name>
<organism evidence="1 2">
    <name type="scientific">Candidatus Methanoperedens nitratireducens</name>
    <dbReference type="NCBI Taxonomy" id="1392998"/>
    <lineage>
        <taxon>Archaea</taxon>
        <taxon>Methanobacteriati</taxon>
        <taxon>Methanobacteriota</taxon>
        <taxon>Stenosarchaea group</taxon>
        <taxon>Methanomicrobia</taxon>
        <taxon>Methanosarcinales</taxon>
        <taxon>ANME-2 cluster</taxon>
        <taxon>Candidatus Methanoperedentaceae</taxon>
        <taxon>Candidatus Methanoperedens</taxon>
    </lineage>
</organism>
<gene>
    <name evidence="1" type="ORF">MPEBLZ_02740</name>
</gene>
<comment type="caution">
    <text evidence="1">The sequence shown here is derived from an EMBL/GenBank/DDBJ whole genome shotgun (WGS) entry which is preliminary data.</text>
</comment>
<protein>
    <recommendedName>
        <fullName evidence="3">DUF356 domain-containing protein</fullName>
    </recommendedName>
</protein>
<dbReference type="Pfam" id="PF04009">
    <property type="entry name" value="DUF356"/>
    <property type="match status" value="1"/>
</dbReference>
<reference evidence="1 2" key="1">
    <citation type="submission" date="2015-09" db="EMBL/GenBank/DDBJ databases">
        <title>A metagenomics-based metabolic model of nitrate-dependent anaerobic oxidation of methane by Methanoperedens-like archaea.</title>
        <authorList>
            <person name="Arshad A."/>
            <person name="Speth D.R."/>
            <person name="De Graaf R.M."/>
            <person name="Op Den Camp H.J."/>
            <person name="Jetten M.S."/>
            <person name="Welte C.U."/>
        </authorList>
    </citation>
    <scope>NUCLEOTIDE SEQUENCE [LARGE SCALE GENOMIC DNA]</scope>
</reference>